<feature type="compositionally biased region" description="Pro residues" evidence="1">
    <location>
        <begin position="396"/>
        <end position="405"/>
    </location>
</feature>
<sequence length="446" mass="48851">MTPRQERPSSRKEKRTLVRWDTEIDAFLLLAIQAACNFAGIKIPWDKVASTMGPKFSEGAIVQHLSKLRGRRVKEGKVVPPPLRRAAGSNSKAGSKGSTSNVGGTIDALPVEDEALIETSDGSDPEYGVPVSRKSKRQLKNSGRKVTSKRKIFTRDSTSESEMACTNAPFLDFGFDNVPENEAELPGDACESSSSESESDIHENGLLTSPNISCGFMTADFRNKRKYNHRREDSDSAEGRNMKLRLKVKKDSHDDVAEEAVSTPVALENDSISTPGPTFGVDNKHWHLQTPRDTSSGTPDFFSSPVPYQFPVNNPLNYPIVHGHPQAPEWSFSMAQGFPHASGFNGGQMGSYSHLAVAPQNHQIFPRSHPYTQGQFFSQGPEHHSLMVARSIPPAMPFYEPPPSPSRAGPQGVNPQDLLTKSEPSAPGLNHILGSDDEVWIGNLRE</sequence>
<feature type="region of interest" description="Disordered" evidence="1">
    <location>
        <begin position="181"/>
        <end position="206"/>
    </location>
</feature>
<reference evidence="2" key="1">
    <citation type="submission" date="2022-11" db="EMBL/GenBank/DDBJ databases">
        <authorList>
            <person name="Petersen C."/>
        </authorList>
    </citation>
    <scope>NUCLEOTIDE SEQUENCE</scope>
    <source>
        <strain evidence="2">IBT 23319</strain>
    </source>
</reference>
<dbReference type="RefSeq" id="XP_056502227.1">
    <property type="nucleotide sequence ID" value="XM_056642815.1"/>
</dbReference>
<feature type="region of interest" description="Disordered" evidence="1">
    <location>
        <begin position="80"/>
        <end position="106"/>
    </location>
</feature>
<proteinExistence type="predicted"/>
<evidence type="ECO:0000313" key="3">
    <source>
        <dbReference type="Proteomes" id="UP001147733"/>
    </source>
</evidence>
<dbReference type="EMBL" id="JAPQKT010000003">
    <property type="protein sequence ID" value="KAJ5234727.1"/>
    <property type="molecule type" value="Genomic_DNA"/>
</dbReference>
<organism evidence="2 3">
    <name type="scientific">Penicillium citrinum</name>
    <dbReference type="NCBI Taxonomy" id="5077"/>
    <lineage>
        <taxon>Eukaryota</taxon>
        <taxon>Fungi</taxon>
        <taxon>Dikarya</taxon>
        <taxon>Ascomycota</taxon>
        <taxon>Pezizomycotina</taxon>
        <taxon>Eurotiomycetes</taxon>
        <taxon>Eurotiomycetidae</taxon>
        <taxon>Eurotiales</taxon>
        <taxon>Aspergillaceae</taxon>
        <taxon>Penicillium</taxon>
    </lineage>
</organism>
<evidence type="ECO:0008006" key="4">
    <source>
        <dbReference type="Google" id="ProtNLM"/>
    </source>
</evidence>
<dbReference type="AlphaFoldDB" id="A0A9W9TQA9"/>
<feature type="compositionally biased region" description="Polar residues" evidence="1">
    <location>
        <begin position="413"/>
        <end position="423"/>
    </location>
</feature>
<evidence type="ECO:0000256" key="1">
    <source>
        <dbReference type="SAM" id="MobiDB-lite"/>
    </source>
</evidence>
<dbReference type="GeneID" id="81381982"/>
<reference evidence="2" key="2">
    <citation type="journal article" date="2023" name="IMA Fungus">
        <title>Comparative genomic study of the Penicillium genus elucidates a diverse pangenome and 15 lateral gene transfer events.</title>
        <authorList>
            <person name="Petersen C."/>
            <person name="Sorensen T."/>
            <person name="Nielsen M.R."/>
            <person name="Sondergaard T.E."/>
            <person name="Sorensen J.L."/>
            <person name="Fitzpatrick D.A."/>
            <person name="Frisvad J.C."/>
            <person name="Nielsen K.L."/>
        </authorList>
    </citation>
    <scope>NUCLEOTIDE SEQUENCE</scope>
    <source>
        <strain evidence="2">IBT 23319</strain>
    </source>
</reference>
<evidence type="ECO:0000313" key="2">
    <source>
        <dbReference type="EMBL" id="KAJ5234727.1"/>
    </source>
</evidence>
<feature type="compositionally biased region" description="Basic residues" evidence="1">
    <location>
        <begin position="133"/>
        <end position="149"/>
    </location>
</feature>
<comment type="caution">
    <text evidence="2">The sequence shown here is derived from an EMBL/GenBank/DDBJ whole genome shotgun (WGS) entry which is preliminary data.</text>
</comment>
<dbReference type="OrthoDB" id="3903267at2759"/>
<protein>
    <recommendedName>
        <fullName evidence="4">Myb-like domain-containing protein</fullName>
    </recommendedName>
</protein>
<keyword evidence="3" id="KW-1185">Reference proteome</keyword>
<name>A0A9W9TQA9_PENCI</name>
<feature type="compositionally biased region" description="Low complexity" evidence="1">
    <location>
        <begin position="86"/>
        <end position="101"/>
    </location>
</feature>
<feature type="region of interest" description="Disordered" evidence="1">
    <location>
        <begin position="396"/>
        <end position="434"/>
    </location>
</feature>
<gene>
    <name evidence="2" type="ORF">N7469_003895</name>
</gene>
<accession>A0A9W9TQA9</accession>
<dbReference type="Proteomes" id="UP001147733">
    <property type="component" value="Unassembled WGS sequence"/>
</dbReference>
<feature type="region of interest" description="Disordered" evidence="1">
    <location>
        <begin position="118"/>
        <end position="149"/>
    </location>
</feature>